<dbReference type="Proteomes" id="UP001156690">
    <property type="component" value="Unassembled WGS sequence"/>
</dbReference>
<name>A0AAV5NQH1_9VIBR</name>
<dbReference type="RefSeq" id="WP_224055614.1">
    <property type="nucleotide sequence ID" value="NZ_AP025150.1"/>
</dbReference>
<evidence type="ECO:0008006" key="3">
    <source>
        <dbReference type="Google" id="ProtNLM"/>
    </source>
</evidence>
<organism evidence="1 2">
    <name type="scientific">Vibrio penaeicida</name>
    <dbReference type="NCBI Taxonomy" id="104609"/>
    <lineage>
        <taxon>Bacteria</taxon>
        <taxon>Pseudomonadati</taxon>
        <taxon>Pseudomonadota</taxon>
        <taxon>Gammaproteobacteria</taxon>
        <taxon>Vibrionales</taxon>
        <taxon>Vibrionaceae</taxon>
        <taxon>Vibrio</taxon>
    </lineage>
</organism>
<comment type="caution">
    <text evidence="1">The sequence shown here is derived from an EMBL/GenBank/DDBJ whole genome shotgun (WGS) entry which is preliminary data.</text>
</comment>
<evidence type="ECO:0000313" key="2">
    <source>
        <dbReference type="Proteomes" id="UP001156690"/>
    </source>
</evidence>
<gene>
    <name evidence="1" type="ORF">GCM10007932_22520</name>
</gene>
<accession>A0AAV5NQH1</accession>
<dbReference type="AlphaFoldDB" id="A0AAV5NQH1"/>
<dbReference type="EMBL" id="BSNX01000022">
    <property type="protein sequence ID" value="GLQ72892.1"/>
    <property type="molecule type" value="Genomic_DNA"/>
</dbReference>
<protein>
    <recommendedName>
        <fullName evidence="3">DUF559 domain-containing protein</fullName>
    </recommendedName>
</protein>
<proteinExistence type="predicted"/>
<dbReference type="Gene3D" id="3.40.960.10">
    <property type="entry name" value="VSR Endonuclease"/>
    <property type="match status" value="1"/>
</dbReference>
<evidence type="ECO:0000313" key="1">
    <source>
        <dbReference type="EMBL" id="GLQ72892.1"/>
    </source>
</evidence>
<sequence>MIMSRLEAEFALQIRALKLPVPETEFRFHPVRQWRFDFAWSLQKFAVEIEGGGWNHGRHTRGKGFSDDLKKYSEAMRLGWQVYRCDAALIKSGEAIQVVRAMLEQCEM</sequence>
<keyword evidence="2" id="KW-1185">Reference proteome</keyword>
<reference evidence="2" key="1">
    <citation type="journal article" date="2019" name="Int. J. Syst. Evol. Microbiol.">
        <title>The Global Catalogue of Microorganisms (GCM) 10K type strain sequencing project: providing services to taxonomists for standard genome sequencing and annotation.</title>
        <authorList>
            <consortium name="The Broad Institute Genomics Platform"/>
            <consortium name="The Broad Institute Genome Sequencing Center for Infectious Disease"/>
            <person name="Wu L."/>
            <person name="Ma J."/>
        </authorList>
    </citation>
    <scope>NUCLEOTIDE SEQUENCE [LARGE SCALE GENOMIC DNA]</scope>
    <source>
        <strain evidence="2">NBRC 15640</strain>
    </source>
</reference>